<dbReference type="SMART" id="SM00004">
    <property type="entry name" value="NL"/>
    <property type="match status" value="1"/>
</dbReference>
<dbReference type="AlphaFoldDB" id="A0A485KMZ5"/>
<name>A0A485KMZ5_9STRA</name>
<feature type="transmembrane region" description="Helical" evidence="4">
    <location>
        <begin position="142"/>
        <end position="163"/>
    </location>
</feature>
<dbReference type="OrthoDB" id="107262at2759"/>
<evidence type="ECO:0000256" key="4">
    <source>
        <dbReference type="SAM" id="Phobius"/>
    </source>
</evidence>
<keyword evidence="3" id="KW-0325">Glycoprotein</keyword>
<evidence type="ECO:0000256" key="1">
    <source>
        <dbReference type="ARBA" id="ARBA00022737"/>
    </source>
</evidence>
<keyword evidence="4" id="KW-0472">Membrane</keyword>
<dbReference type="Gene3D" id="4.10.470.20">
    <property type="match status" value="1"/>
</dbReference>
<reference evidence="7 8" key="1">
    <citation type="submission" date="2019-03" db="EMBL/GenBank/DDBJ databases">
        <authorList>
            <person name="Gaulin E."/>
            <person name="Dumas B."/>
        </authorList>
    </citation>
    <scope>NUCLEOTIDE SEQUENCE [LARGE SCALE GENOMIC DNA]</scope>
    <source>
        <strain evidence="7">CBS 568.67</strain>
    </source>
</reference>
<dbReference type="EMBL" id="VJMH01005137">
    <property type="protein sequence ID" value="KAF0700117.1"/>
    <property type="molecule type" value="Genomic_DNA"/>
</dbReference>
<dbReference type="InterPro" id="IPR032675">
    <property type="entry name" value="LRR_dom_sf"/>
</dbReference>
<feature type="transmembrane region" description="Helical" evidence="4">
    <location>
        <begin position="30"/>
        <end position="51"/>
    </location>
</feature>
<dbReference type="EMBL" id="CAADRA010005158">
    <property type="protein sequence ID" value="VFT86229.1"/>
    <property type="molecule type" value="Genomic_DNA"/>
</dbReference>
<feature type="transmembrane region" description="Helical" evidence="4">
    <location>
        <begin position="295"/>
        <end position="317"/>
    </location>
</feature>
<keyword evidence="2" id="KW-1015">Disulfide bond</keyword>
<reference evidence="6" key="2">
    <citation type="submission" date="2019-06" db="EMBL/GenBank/DDBJ databases">
        <title>Genomics analysis of Aphanomyces spp. identifies a new class of oomycete effector associated with host adaptation.</title>
        <authorList>
            <person name="Gaulin E."/>
        </authorList>
    </citation>
    <scope>NUCLEOTIDE SEQUENCE</scope>
    <source>
        <strain evidence="6">CBS 578.67</strain>
    </source>
</reference>
<feature type="transmembrane region" description="Helical" evidence="4">
    <location>
        <begin position="63"/>
        <end position="85"/>
    </location>
</feature>
<sequence>MSVAIKTLGPRRPSLATIELKLFFQRPVRVAGVIKHLFSGIYNVAMCYLYFYINPADQRAQQVYAPMLMCVITGSLAVLHFAGLFRTCVVGAMRSRFWDDDTWRPLARYISPTTQLLAMHLTGVLCQSYQAYHGSEYLVDHASAFAFVVVVALNCFVTPWFFLSKHRVVQSSIVPLIESVLGFFLSVLFQTYVFLVPSIYYSSSEAHQHDAKFNAQMSLVTRWIIASSPLDLVTKIVIQFSSYAALRKLVEATHVPVHMSPASPSVHSGRLVARQSSGEVSQHFQFQFRHNNTRVLYAVCTSVFGVVLVGLSGAANWPRSGCSNLCAFEFAPWGTRDCQCCYVEINCALLSHRANITIDSLLRPDQLGHRVYFIDIRRCPLPHGIPLDTLAPFQNIYGLYIAFSNMTQWSTDDLANTTTLALPDSLTALRISYSNLTAVPRLLASVPSHLIYLRLEGAPITTIPEMYVKAWATVPSISINEANLSKIPVGLLASTTLGWLELRGNRIAYVPPEWRPQVGFTLDLSANELMDGPWHIAQPGVTLELSSNPIASVSNALDETLLQKRTVVLDDTPFCASSSSSSPCQSKCARLCESKFIGNGNCDWSCYNAACAFDGGDCDSYGFT</sequence>
<dbReference type="Gene3D" id="3.80.10.10">
    <property type="entry name" value="Ribonuclease Inhibitor"/>
    <property type="match status" value="1"/>
</dbReference>
<dbReference type="Proteomes" id="UP000332933">
    <property type="component" value="Unassembled WGS sequence"/>
</dbReference>
<feature type="domain" description="LNR" evidence="5">
    <location>
        <begin position="577"/>
        <end position="619"/>
    </location>
</feature>
<dbReference type="SUPFAM" id="SSF52058">
    <property type="entry name" value="L domain-like"/>
    <property type="match status" value="1"/>
</dbReference>
<accession>A0A485KMZ5</accession>
<evidence type="ECO:0000313" key="6">
    <source>
        <dbReference type="EMBL" id="KAF0700117.1"/>
    </source>
</evidence>
<evidence type="ECO:0000256" key="2">
    <source>
        <dbReference type="ARBA" id="ARBA00023157"/>
    </source>
</evidence>
<keyword evidence="1" id="KW-0677">Repeat</keyword>
<dbReference type="Pfam" id="PF00066">
    <property type="entry name" value="Notch"/>
    <property type="match status" value="1"/>
</dbReference>
<evidence type="ECO:0000256" key="3">
    <source>
        <dbReference type="ARBA" id="ARBA00023180"/>
    </source>
</evidence>
<evidence type="ECO:0000313" key="7">
    <source>
        <dbReference type="EMBL" id="VFT86229.1"/>
    </source>
</evidence>
<feature type="transmembrane region" description="Helical" evidence="4">
    <location>
        <begin position="175"/>
        <end position="200"/>
    </location>
</feature>
<dbReference type="InterPro" id="IPR000800">
    <property type="entry name" value="Notch_dom"/>
</dbReference>
<proteinExistence type="predicted"/>
<keyword evidence="4" id="KW-1133">Transmembrane helix</keyword>
<organism evidence="7 8">
    <name type="scientific">Aphanomyces stellatus</name>
    <dbReference type="NCBI Taxonomy" id="120398"/>
    <lineage>
        <taxon>Eukaryota</taxon>
        <taxon>Sar</taxon>
        <taxon>Stramenopiles</taxon>
        <taxon>Oomycota</taxon>
        <taxon>Saprolegniomycetes</taxon>
        <taxon>Saprolegniales</taxon>
        <taxon>Verrucalvaceae</taxon>
        <taxon>Aphanomyces</taxon>
    </lineage>
</organism>
<keyword evidence="4" id="KW-0812">Transmembrane</keyword>
<gene>
    <name evidence="7" type="primary">Aste57867_9348</name>
    <name evidence="6" type="ORF">As57867_009312</name>
    <name evidence="7" type="ORF">ASTE57867_9348</name>
</gene>
<evidence type="ECO:0000259" key="5">
    <source>
        <dbReference type="SMART" id="SM00004"/>
    </source>
</evidence>
<evidence type="ECO:0000313" key="8">
    <source>
        <dbReference type="Proteomes" id="UP000332933"/>
    </source>
</evidence>
<keyword evidence="8" id="KW-1185">Reference proteome</keyword>
<protein>
    <submittedName>
        <fullName evidence="7">Aste57867_9348 protein</fullName>
    </submittedName>
</protein>